<dbReference type="EMBL" id="LAZR01001186">
    <property type="protein sequence ID" value="KKN49067.1"/>
    <property type="molecule type" value="Genomic_DNA"/>
</dbReference>
<organism evidence="1">
    <name type="scientific">marine sediment metagenome</name>
    <dbReference type="NCBI Taxonomy" id="412755"/>
    <lineage>
        <taxon>unclassified sequences</taxon>
        <taxon>metagenomes</taxon>
        <taxon>ecological metagenomes</taxon>
    </lineage>
</organism>
<reference evidence="1" key="1">
    <citation type="journal article" date="2015" name="Nature">
        <title>Complex archaea that bridge the gap between prokaryotes and eukaryotes.</title>
        <authorList>
            <person name="Spang A."/>
            <person name="Saw J.H."/>
            <person name="Jorgensen S.L."/>
            <person name="Zaremba-Niedzwiedzka K."/>
            <person name="Martijn J."/>
            <person name="Lind A.E."/>
            <person name="van Eijk R."/>
            <person name="Schleper C."/>
            <person name="Guy L."/>
            <person name="Ettema T.J."/>
        </authorList>
    </citation>
    <scope>NUCLEOTIDE SEQUENCE</scope>
</reference>
<evidence type="ECO:0000313" key="1">
    <source>
        <dbReference type="EMBL" id="KKN49067.1"/>
    </source>
</evidence>
<protein>
    <submittedName>
        <fullName evidence="1">Uncharacterized protein</fullName>
    </submittedName>
</protein>
<comment type="caution">
    <text evidence="1">The sequence shown here is derived from an EMBL/GenBank/DDBJ whole genome shotgun (WGS) entry which is preliminary data.</text>
</comment>
<proteinExistence type="predicted"/>
<dbReference type="AlphaFoldDB" id="A0A0F9RH57"/>
<sequence length="44" mass="4868">MYNGDFNTSLVLTPAKAVGKSENFQVQWENTLVPEILKALSSPE</sequence>
<name>A0A0F9RH57_9ZZZZ</name>
<accession>A0A0F9RH57</accession>
<gene>
    <name evidence="1" type="ORF">LCGC14_0646370</name>
</gene>